<dbReference type="CDD" id="cd01960">
    <property type="entry name" value="nsLTP1"/>
    <property type="match status" value="1"/>
</dbReference>
<gene>
    <name evidence="7" type="ORF">LSALG_LOCUS16941</name>
</gene>
<protein>
    <recommendedName>
        <fullName evidence="4">Non-specific lipid-transfer protein</fullName>
    </recommendedName>
</protein>
<sequence length="163" mass="17541">MKRAAVAMLAMIAMALLMVHQTEAISCGDLANMISPCLGYLQSGGSPPKQCCDGARKIQGATHSQSDRRTACNCAKSAAGQFKVRQDTASSLPSKCGISTTIPINPNVNCNRVKERLSDSVIPVELIAYALCSSFLSILDFSKDSDDSRFRSVMTLYKKSKVK</sequence>
<dbReference type="InterPro" id="IPR016140">
    <property type="entry name" value="Bifunc_inhib/LTP/seed_store"/>
</dbReference>
<evidence type="ECO:0000313" key="8">
    <source>
        <dbReference type="Proteomes" id="UP001177003"/>
    </source>
</evidence>
<dbReference type="Pfam" id="PF00234">
    <property type="entry name" value="Tryp_alpha_amyl"/>
    <property type="match status" value="1"/>
</dbReference>
<dbReference type="InterPro" id="IPR036312">
    <property type="entry name" value="Bifun_inhib/LTP/seed_sf"/>
</dbReference>
<keyword evidence="5" id="KW-0732">Signal</keyword>
<dbReference type="SMART" id="SM00499">
    <property type="entry name" value="AAI"/>
    <property type="match status" value="1"/>
</dbReference>
<evidence type="ECO:0000256" key="3">
    <source>
        <dbReference type="ARBA" id="ARBA00023121"/>
    </source>
</evidence>
<organism evidence="7 8">
    <name type="scientific">Lactuca saligna</name>
    <name type="common">Willowleaf lettuce</name>
    <dbReference type="NCBI Taxonomy" id="75948"/>
    <lineage>
        <taxon>Eukaryota</taxon>
        <taxon>Viridiplantae</taxon>
        <taxon>Streptophyta</taxon>
        <taxon>Embryophyta</taxon>
        <taxon>Tracheophyta</taxon>
        <taxon>Spermatophyta</taxon>
        <taxon>Magnoliopsida</taxon>
        <taxon>eudicotyledons</taxon>
        <taxon>Gunneridae</taxon>
        <taxon>Pentapetalae</taxon>
        <taxon>asterids</taxon>
        <taxon>campanulids</taxon>
        <taxon>Asterales</taxon>
        <taxon>Asteraceae</taxon>
        <taxon>Cichorioideae</taxon>
        <taxon>Cichorieae</taxon>
        <taxon>Lactucinae</taxon>
        <taxon>Lactuca</taxon>
    </lineage>
</organism>
<dbReference type="EMBL" id="OX465079">
    <property type="protein sequence ID" value="CAI9276987.1"/>
    <property type="molecule type" value="Genomic_DNA"/>
</dbReference>
<dbReference type="GO" id="GO:0008289">
    <property type="term" value="F:lipid binding"/>
    <property type="evidence" value="ECO:0007669"/>
    <property type="project" value="UniProtKB-KW"/>
</dbReference>
<feature type="signal peptide" evidence="5">
    <location>
        <begin position="1"/>
        <end position="24"/>
    </location>
</feature>
<proteinExistence type="inferred from homology"/>
<dbReference type="PRINTS" id="PR00382">
    <property type="entry name" value="LIPIDTRNSFER"/>
</dbReference>
<dbReference type="InterPro" id="IPR000528">
    <property type="entry name" value="Plant_nsLTP"/>
</dbReference>
<keyword evidence="8" id="KW-1185">Reference proteome</keyword>
<dbReference type="GO" id="GO:0006869">
    <property type="term" value="P:lipid transport"/>
    <property type="evidence" value="ECO:0007669"/>
    <property type="project" value="InterPro"/>
</dbReference>
<accession>A0AA36E032</accession>
<keyword evidence="2 4" id="KW-0813">Transport</keyword>
<comment type="similarity">
    <text evidence="1 4">Belongs to the plant LTP family.</text>
</comment>
<evidence type="ECO:0000313" key="7">
    <source>
        <dbReference type="EMBL" id="CAI9276987.1"/>
    </source>
</evidence>
<name>A0AA36E032_LACSI</name>
<reference evidence="7" key="1">
    <citation type="submission" date="2023-04" db="EMBL/GenBank/DDBJ databases">
        <authorList>
            <person name="Vijverberg K."/>
            <person name="Xiong W."/>
            <person name="Schranz E."/>
        </authorList>
    </citation>
    <scope>NUCLEOTIDE SEQUENCE</scope>
</reference>
<evidence type="ECO:0000256" key="2">
    <source>
        <dbReference type="ARBA" id="ARBA00022448"/>
    </source>
</evidence>
<evidence type="ECO:0000256" key="4">
    <source>
        <dbReference type="RuleBase" id="RU000628"/>
    </source>
</evidence>
<dbReference type="AlphaFoldDB" id="A0AA36E032"/>
<dbReference type="SUPFAM" id="SSF47699">
    <property type="entry name" value="Bifunctional inhibitor/lipid-transfer protein/seed storage 2S albumin"/>
    <property type="match status" value="1"/>
</dbReference>
<keyword evidence="3 4" id="KW-0446">Lipid-binding</keyword>
<dbReference type="Proteomes" id="UP001177003">
    <property type="component" value="Chromosome 3"/>
</dbReference>
<feature type="chain" id="PRO_5041255283" description="Non-specific lipid-transfer protein" evidence="5">
    <location>
        <begin position="25"/>
        <end position="163"/>
    </location>
</feature>
<evidence type="ECO:0000256" key="5">
    <source>
        <dbReference type="SAM" id="SignalP"/>
    </source>
</evidence>
<dbReference type="Gene3D" id="1.10.110.10">
    <property type="entry name" value="Plant lipid-transfer and hydrophobic proteins"/>
    <property type="match status" value="1"/>
</dbReference>
<evidence type="ECO:0000256" key="1">
    <source>
        <dbReference type="ARBA" id="ARBA00009748"/>
    </source>
</evidence>
<dbReference type="PANTHER" id="PTHR33076">
    <property type="entry name" value="NON-SPECIFIC LIPID-TRANSFER PROTEIN 2-RELATED"/>
    <property type="match status" value="1"/>
</dbReference>
<comment type="function">
    <text evidence="4">Plant non-specific lipid-transfer proteins transfer phospholipids as well as galactolipids across membranes. May play a role in wax or cutin deposition in the cell walls of expanding epidermal cells and certain secretory tissues.</text>
</comment>
<feature type="domain" description="Bifunctional inhibitor/plant lipid transfer protein/seed storage helical" evidence="6">
    <location>
        <begin position="27"/>
        <end position="110"/>
    </location>
</feature>
<evidence type="ECO:0000259" key="6">
    <source>
        <dbReference type="SMART" id="SM00499"/>
    </source>
</evidence>